<dbReference type="AlphaFoldDB" id="A0A3D9B6H0"/>
<dbReference type="Gene3D" id="2.180.10.10">
    <property type="entry name" value="RHS repeat-associated core"/>
    <property type="match status" value="1"/>
</dbReference>
<protein>
    <recommendedName>
        <fullName evidence="3">RHS repeat-associated core domain-containing protein</fullName>
    </recommendedName>
</protein>
<dbReference type="InterPro" id="IPR022385">
    <property type="entry name" value="Rhs_assc_core"/>
</dbReference>
<keyword evidence="2" id="KW-1185">Reference proteome</keyword>
<dbReference type="PANTHER" id="PTHR32305:SF15">
    <property type="entry name" value="PROTEIN RHSA-RELATED"/>
    <property type="match status" value="1"/>
</dbReference>
<comment type="caution">
    <text evidence="1">The sequence shown here is derived from an EMBL/GenBank/DDBJ whole genome shotgun (WGS) entry which is preliminary data.</text>
</comment>
<evidence type="ECO:0000313" key="1">
    <source>
        <dbReference type="EMBL" id="REC49254.1"/>
    </source>
</evidence>
<gene>
    <name evidence="1" type="ORF">DRF68_11030</name>
</gene>
<name>A0A3D9B6H0_9FLAO</name>
<reference evidence="1 2" key="1">
    <citation type="journal article" date="2004" name="Emerg. Infect. Dis.">
        <title>Amoebae-resisting bacteria isolated from human nasal swabs by amoebal coculture.</title>
        <authorList>
            <person name="Greub G."/>
            <person name="La Scola B."/>
            <person name="Raoult D."/>
        </authorList>
    </citation>
    <scope>NUCLEOTIDE SEQUENCE [LARGE SCALE GENOMIC DNA]</scope>
    <source>
        <strain evidence="1 2">CCUG 51329</strain>
    </source>
</reference>
<dbReference type="EMBL" id="QNVU01000019">
    <property type="protein sequence ID" value="REC49254.1"/>
    <property type="molecule type" value="Genomic_DNA"/>
</dbReference>
<dbReference type="NCBIfam" id="TIGR03696">
    <property type="entry name" value="Rhs_assc_core"/>
    <property type="match status" value="1"/>
</dbReference>
<evidence type="ECO:0000313" key="2">
    <source>
        <dbReference type="Proteomes" id="UP000256924"/>
    </source>
</evidence>
<organism evidence="1 2">
    <name type="scientific">Candidatus Chryseobacterium massiliense</name>
    <dbReference type="NCBI Taxonomy" id="204089"/>
    <lineage>
        <taxon>Bacteria</taxon>
        <taxon>Pseudomonadati</taxon>
        <taxon>Bacteroidota</taxon>
        <taxon>Flavobacteriia</taxon>
        <taxon>Flavobacteriales</taxon>
        <taxon>Weeksellaceae</taxon>
        <taxon>Chryseobacterium group</taxon>
        <taxon>Chryseobacterium</taxon>
    </lineage>
</organism>
<accession>A0A3D9B6H0</accession>
<dbReference type="Proteomes" id="UP000256924">
    <property type="component" value="Unassembled WGS sequence"/>
</dbReference>
<proteinExistence type="predicted"/>
<evidence type="ECO:0008006" key="3">
    <source>
        <dbReference type="Google" id="ProtNLM"/>
    </source>
</evidence>
<sequence length="152" mass="17349">MGSSSFITGLDGEVTQNMEYFPSGEIFVENHMNDGLNSQYKFNGKEMDGETGYYYYGARYYNPKVSLWLNVDPLAEALPDRSPYEYTLSNPIRFTDPTGMYPNGPGDENIRTKDIEEVKLVGKRESWFTRNIVRPIKNFFKGEPNLSSQQGA</sequence>
<dbReference type="InterPro" id="IPR050708">
    <property type="entry name" value="T6SS_VgrG/RHS"/>
</dbReference>
<dbReference type="PANTHER" id="PTHR32305">
    <property type="match status" value="1"/>
</dbReference>